<evidence type="ECO:0000313" key="5">
    <source>
        <dbReference type="Proteomes" id="UP000001941"/>
    </source>
</evidence>
<feature type="transmembrane region" description="Helical" evidence="2">
    <location>
        <begin position="265"/>
        <end position="288"/>
    </location>
</feature>
<dbReference type="InterPro" id="IPR007892">
    <property type="entry name" value="CHASE4"/>
</dbReference>
<feature type="coiled-coil region" evidence="1">
    <location>
        <begin position="330"/>
        <end position="364"/>
    </location>
</feature>
<accession>Q2FTW2</accession>
<dbReference type="OrthoDB" id="106933at2157"/>
<keyword evidence="2" id="KW-1133">Transmembrane helix</keyword>
<reference evidence="5" key="1">
    <citation type="journal article" date="2016" name="Stand. Genomic Sci.">
        <title>Complete genome sequence of Methanospirillum hungatei type strain JF1.</title>
        <authorList>
            <person name="Gunsalus R.P."/>
            <person name="Cook L.E."/>
            <person name="Crable B."/>
            <person name="Rohlin L."/>
            <person name="McDonald E."/>
            <person name="Mouttaki H."/>
            <person name="Sieber J.R."/>
            <person name="Poweleit N."/>
            <person name="Zhou H."/>
            <person name="Lapidus A.L."/>
            <person name="Daligault H.E."/>
            <person name="Land M."/>
            <person name="Gilna P."/>
            <person name="Ivanova N."/>
            <person name="Kyrpides N."/>
            <person name="Culley D.E."/>
            <person name="McInerney M.J."/>
        </authorList>
    </citation>
    <scope>NUCLEOTIDE SEQUENCE [LARGE SCALE GENOMIC DNA]</scope>
    <source>
        <strain evidence="5">ATCC 27890 / DSM 864 / NBRC 100397 / JF-1</strain>
    </source>
</reference>
<dbReference type="SUPFAM" id="SSF55785">
    <property type="entry name" value="PYP-like sensor domain (PAS domain)"/>
    <property type="match status" value="1"/>
</dbReference>
<dbReference type="GeneID" id="3923213"/>
<dbReference type="HOGENOM" id="CLU_482038_0_0_2"/>
<keyword evidence="5" id="KW-1185">Reference proteome</keyword>
<keyword evidence="1" id="KW-0175">Coiled coil</keyword>
<feature type="transmembrane region" description="Helical" evidence="2">
    <location>
        <begin position="6"/>
        <end position="27"/>
    </location>
</feature>
<dbReference type="STRING" id="323259.Mhun_2596"/>
<dbReference type="Proteomes" id="UP000001941">
    <property type="component" value="Chromosome"/>
</dbReference>
<dbReference type="RefSeq" id="WP_011449550.1">
    <property type="nucleotide sequence ID" value="NC_007796.1"/>
</dbReference>
<proteinExistence type="predicted"/>
<dbReference type="InterPro" id="IPR000014">
    <property type="entry name" value="PAS"/>
</dbReference>
<dbReference type="EnsemblBacteria" id="ABD42293">
    <property type="protein sequence ID" value="ABD42293"/>
    <property type="gene ID" value="Mhun_2596"/>
</dbReference>
<sequence length="569" mass="64666">MRQSVFGHLILATLIFSTLLISGVLLVSHFTVMQGITDAERATAPEVAEKVVQILKMEEKSLSLFTHDWGVWDDTYQFVQDGNYQYIQSNLQDGTFSASQLDLAIYLNKTGGVVFQKGYDSQKQSAVPIPDDVFDLISRYQLLTDPDLVDPITGIIPLKSGPVLIAVQGIYRSDETGPQEGYLIFGRYLDEDRIMEISDNSVFPFQIVGTYADREQYVKASLPYAELDPSGQKFIIYSVISDIRDNPAYLVKTEIPFRTPYTSSLILYLILTSAILCGLFFAGLILYYRRYLLFHLQGIANILDSSQSPDCQPCILPNAPVELTPLVKAVDNTASSLRKHQDELARTQEELAEAEERIRILFEQAQDAICVLDGTKIVDCNQAFSAIFQKERGTFIGQDLCQLSVHIDNRYSSSLHGFCQRILDHPAGSGTRFEWSFPVSSGQISDASSDQVVFDIIIRDIRYHENSLVFIIARDITRQVEFQQNQERLYQQLEENLVHMGALNDQIRNPLTIISTLVDENESPEKDRILYEVDRIDKLIDRLDDGFISSEKVWQYLHKKHEKFEDTVF</sequence>
<dbReference type="Gene3D" id="3.30.450.20">
    <property type="entry name" value="PAS domain"/>
    <property type="match status" value="1"/>
</dbReference>
<gene>
    <name evidence="4" type="ordered locus">Mhun_2596</name>
</gene>
<evidence type="ECO:0000256" key="1">
    <source>
        <dbReference type="SAM" id="Coils"/>
    </source>
</evidence>
<evidence type="ECO:0000313" key="4">
    <source>
        <dbReference type="EMBL" id="ABD42293.1"/>
    </source>
</evidence>
<evidence type="ECO:0000256" key="2">
    <source>
        <dbReference type="SAM" id="Phobius"/>
    </source>
</evidence>
<dbReference type="SMART" id="SM00091">
    <property type="entry name" value="PAS"/>
    <property type="match status" value="1"/>
</dbReference>
<dbReference type="AlphaFoldDB" id="Q2FTW2"/>
<evidence type="ECO:0000259" key="3">
    <source>
        <dbReference type="SMART" id="SM00091"/>
    </source>
</evidence>
<dbReference type="InterPro" id="IPR035965">
    <property type="entry name" value="PAS-like_dom_sf"/>
</dbReference>
<dbReference type="eggNOG" id="arCOG02358">
    <property type="taxonomic scope" value="Archaea"/>
</dbReference>
<name>Q2FTW2_METHJ</name>
<organism evidence="4 5">
    <name type="scientific">Methanospirillum hungatei JF-1 (strain ATCC 27890 / DSM 864 / NBRC 100397 / JF-1)</name>
    <dbReference type="NCBI Taxonomy" id="323259"/>
    <lineage>
        <taxon>Archaea</taxon>
        <taxon>Methanobacteriati</taxon>
        <taxon>Methanobacteriota</taxon>
        <taxon>Stenosarchaea group</taxon>
        <taxon>Methanomicrobia</taxon>
        <taxon>Methanomicrobiales</taxon>
        <taxon>Methanospirillaceae</taxon>
        <taxon>Methanospirillum</taxon>
    </lineage>
</organism>
<keyword evidence="2" id="KW-0472">Membrane</keyword>
<protein>
    <submittedName>
        <fullName evidence="4">PAS/PAC sensor protein</fullName>
    </submittedName>
</protein>
<dbReference type="Pfam" id="PF13188">
    <property type="entry name" value="PAS_8"/>
    <property type="match status" value="1"/>
</dbReference>
<dbReference type="Pfam" id="PF05228">
    <property type="entry name" value="CHASE4"/>
    <property type="match status" value="1"/>
</dbReference>
<keyword evidence="2" id="KW-0812">Transmembrane</keyword>
<dbReference type="InParanoid" id="Q2FTW2"/>
<dbReference type="KEGG" id="mhu:Mhun_2596"/>
<dbReference type="eggNOG" id="arCOG06536">
    <property type="taxonomic scope" value="Archaea"/>
</dbReference>
<dbReference type="EMBL" id="CP000254">
    <property type="protein sequence ID" value="ABD42293.1"/>
    <property type="molecule type" value="Genomic_DNA"/>
</dbReference>
<feature type="domain" description="PAS" evidence="3">
    <location>
        <begin position="356"/>
        <end position="421"/>
    </location>
</feature>